<keyword evidence="2" id="KW-1185">Reference proteome</keyword>
<evidence type="ECO:0000313" key="2">
    <source>
        <dbReference type="Proteomes" id="UP001241758"/>
    </source>
</evidence>
<proteinExistence type="predicted"/>
<dbReference type="RefSeq" id="WP_282767299.1">
    <property type="nucleotide sequence ID" value="NZ_JASCTH010000057.1"/>
</dbReference>
<name>A0ABT6X1E8_9ACTN</name>
<dbReference type="EMBL" id="JASCTH010000057">
    <property type="protein sequence ID" value="MDI6105835.1"/>
    <property type="molecule type" value="Genomic_DNA"/>
</dbReference>
<reference evidence="1 2" key="1">
    <citation type="submission" date="2023-05" db="EMBL/GenBank/DDBJ databases">
        <title>Actinoplanes sp. NEAU-A12 genome sequencing.</title>
        <authorList>
            <person name="Wang Z.-S."/>
        </authorList>
    </citation>
    <scope>NUCLEOTIDE SEQUENCE [LARGE SCALE GENOMIC DNA]</scope>
    <source>
        <strain evidence="1 2">NEAU-A12</strain>
    </source>
</reference>
<accession>A0ABT6X1E8</accession>
<comment type="caution">
    <text evidence="1">The sequence shown here is derived from an EMBL/GenBank/DDBJ whole genome shotgun (WGS) entry which is preliminary data.</text>
</comment>
<evidence type="ECO:0000313" key="1">
    <source>
        <dbReference type="EMBL" id="MDI6105835.1"/>
    </source>
</evidence>
<gene>
    <name evidence="1" type="ORF">QLQ12_45410</name>
</gene>
<dbReference type="Proteomes" id="UP001241758">
    <property type="component" value="Unassembled WGS sequence"/>
</dbReference>
<sequence length="177" mass="19591">MTVEVTLTIVEMQHAAMLGAWRQIESTRLGVKDRFGADSENGWTLNIEGAAGEMAVAKTLDRYWGMPVNTFKQGGDVGALQVRTRSRHNSDLIVRPCDRDGDVFILVTGRAPRFRIHGYAWGQQAKRACWLHDYGGRPPAYFVPQSALRPLHLLRCSPGGTWDDAVSSADLPLDRAA</sequence>
<protein>
    <submittedName>
        <fullName evidence="1">Uncharacterized protein</fullName>
    </submittedName>
</protein>
<organism evidence="1 2">
    <name type="scientific">Actinoplanes sandaracinus</name>
    <dbReference type="NCBI Taxonomy" id="3045177"/>
    <lineage>
        <taxon>Bacteria</taxon>
        <taxon>Bacillati</taxon>
        <taxon>Actinomycetota</taxon>
        <taxon>Actinomycetes</taxon>
        <taxon>Micromonosporales</taxon>
        <taxon>Micromonosporaceae</taxon>
        <taxon>Actinoplanes</taxon>
    </lineage>
</organism>